<comment type="caution">
    <text evidence="1">The sequence shown here is derived from an EMBL/GenBank/DDBJ whole genome shotgun (WGS) entry which is preliminary data.</text>
</comment>
<dbReference type="Proteomes" id="UP000268096">
    <property type="component" value="Unassembled WGS sequence"/>
</dbReference>
<dbReference type="EMBL" id="RBTH01000120">
    <property type="protein sequence ID" value="RMT48090.1"/>
    <property type="molecule type" value="Genomic_DNA"/>
</dbReference>
<gene>
    <name evidence="1" type="ORF">ALP48_02799</name>
</gene>
<reference evidence="1 2" key="1">
    <citation type="submission" date="2018-08" db="EMBL/GenBank/DDBJ databases">
        <title>Recombination of ecologically and evolutionarily significant loci maintains genetic cohesion in the Pseudomonas syringae species complex.</title>
        <authorList>
            <person name="Dillon M."/>
            <person name="Thakur S."/>
            <person name="Almeida R.N.D."/>
            <person name="Weir B.S."/>
            <person name="Guttman D.S."/>
        </authorList>
    </citation>
    <scope>NUCLEOTIDE SEQUENCE [LARGE SCALE GENOMIC DNA]</scope>
    <source>
        <strain evidence="1 2">ICMP 16926</strain>
    </source>
</reference>
<organism evidence="1 2">
    <name type="scientific">Pseudomonas syringae pv. solidagae</name>
    <dbReference type="NCBI Taxonomy" id="264458"/>
    <lineage>
        <taxon>Bacteria</taxon>
        <taxon>Pseudomonadati</taxon>
        <taxon>Pseudomonadota</taxon>
        <taxon>Gammaproteobacteria</taxon>
        <taxon>Pseudomonadales</taxon>
        <taxon>Pseudomonadaceae</taxon>
        <taxon>Pseudomonas</taxon>
        <taxon>Pseudomonas syringae</taxon>
    </lineage>
</organism>
<sequence length="51" mass="5942">MGYEHRPDELKTIKVDGWSMFDYNFALPFYVEGAAAYFPVLLNFLSQHRGV</sequence>
<protein>
    <submittedName>
        <fullName evidence="1">Uncharacterized protein</fullName>
    </submittedName>
</protein>
<accession>A0A0N8SUU3</accession>
<name>A0A0N8SUU3_PSESX</name>
<evidence type="ECO:0000313" key="1">
    <source>
        <dbReference type="EMBL" id="RMT48090.1"/>
    </source>
</evidence>
<proteinExistence type="predicted"/>
<dbReference type="AlphaFoldDB" id="A0A0N8SUU3"/>
<dbReference type="RefSeq" id="WP_003368637.1">
    <property type="nucleotide sequence ID" value="NZ_LJRH01000091.1"/>
</dbReference>
<evidence type="ECO:0000313" key="2">
    <source>
        <dbReference type="Proteomes" id="UP000268096"/>
    </source>
</evidence>